<evidence type="ECO:0000313" key="3">
    <source>
        <dbReference type="Proteomes" id="UP000279470"/>
    </source>
</evidence>
<comment type="caution">
    <text evidence="2">The sequence shown here is derived from an EMBL/GenBank/DDBJ whole genome shotgun (WGS) entry which is preliminary data.</text>
</comment>
<dbReference type="AlphaFoldDB" id="A0A3R9ZK61"/>
<feature type="transmembrane region" description="Helical" evidence="1">
    <location>
        <begin position="62"/>
        <end position="95"/>
    </location>
</feature>
<keyword evidence="1" id="KW-0812">Transmembrane</keyword>
<dbReference type="RefSeq" id="WP_126044976.1">
    <property type="nucleotide sequence ID" value="NZ_RXFM01000064.1"/>
</dbReference>
<evidence type="ECO:0000256" key="1">
    <source>
        <dbReference type="SAM" id="Phobius"/>
    </source>
</evidence>
<evidence type="ECO:0000313" key="2">
    <source>
        <dbReference type="EMBL" id="RST64429.1"/>
    </source>
</evidence>
<accession>A0A3R9ZK61</accession>
<evidence type="ECO:0008006" key="4">
    <source>
        <dbReference type="Google" id="ProtNLM"/>
    </source>
</evidence>
<dbReference type="OrthoDB" id="7166372at2"/>
<feature type="transmembrane region" description="Helical" evidence="1">
    <location>
        <begin position="6"/>
        <end position="23"/>
    </location>
</feature>
<gene>
    <name evidence="2" type="ORF">EIC27_04755</name>
</gene>
<dbReference type="Proteomes" id="UP000279470">
    <property type="component" value="Unassembled WGS sequence"/>
</dbReference>
<keyword evidence="1" id="KW-0472">Membrane</keyword>
<proteinExistence type="predicted"/>
<protein>
    <recommendedName>
        <fullName evidence="4">TrbC/VirB2 family protein</fullName>
    </recommendedName>
</protein>
<dbReference type="InterPro" id="IPR007039">
    <property type="entry name" value="TrbC/VirB2"/>
</dbReference>
<dbReference type="Pfam" id="PF04956">
    <property type="entry name" value="TrbC"/>
    <property type="match status" value="1"/>
</dbReference>
<sequence length="119" mass="12470">MKRTYISIFTFLTLFLTITYYNIEIINADDPSKQTGDDPGAQIANVLCNVISIAQGNVGKTIAILVTISIAIGLFLGKITWGVAIAVSVGMGVLFGANSVVEFIAAGKDGAGPCTQNNK</sequence>
<keyword evidence="1" id="KW-1133">Transmembrane helix</keyword>
<keyword evidence="3" id="KW-1185">Reference proteome</keyword>
<dbReference type="EMBL" id="RXFM01000064">
    <property type="protein sequence ID" value="RST64429.1"/>
    <property type="molecule type" value="Genomic_DNA"/>
</dbReference>
<reference evidence="3" key="1">
    <citation type="submission" date="2018-11" db="EMBL/GenBank/DDBJ databases">
        <title>Phylogenetic, genomic, and biogeographic characterization of a novel and ubiquitous marine invertebrate-associated Rickettsiales parasite, Candidatus Marinoinvertebrata rohwerii, gen. nov., sp. nov.</title>
        <authorList>
            <person name="Klinges J.G."/>
            <person name="Rosales S.M."/>
            <person name="Mcminds R."/>
            <person name="Shaver E.C."/>
            <person name="Shantz A."/>
            <person name="Peters E.C."/>
            <person name="Burkepile D.E."/>
            <person name="Silliman B.R."/>
            <person name="Vega Thurber R.L."/>
        </authorList>
    </citation>
    <scope>NUCLEOTIDE SEQUENCE [LARGE SCALE GENOMIC DNA]</scope>
    <source>
        <strain evidence="3">a_cerv_44</strain>
    </source>
</reference>
<organism evidence="2 3">
    <name type="scientific">Candidatus Aquarickettsia rohweri</name>
    <dbReference type="NCBI Taxonomy" id="2602574"/>
    <lineage>
        <taxon>Bacteria</taxon>
        <taxon>Pseudomonadati</taxon>
        <taxon>Pseudomonadota</taxon>
        <taxon>Alphaproteobacteria</taxon>
        <taxon>Rickettsiales</taxon>
        <taxon>Candidatus Midichloriaceae</taxon>
        <taxon>Candidatus Aquarickettsia</taxon>
    </lineage>
</organism>
<name>A0A3R9ZK61_9RICK</name>